<dbReference type="PANTHER" id="PTHR44281:SF2">
    <property type="entry name" value="SPINDLE ASSEMBLY ABNORMAL PROTEIN 6 HOMOLOG"/>
    <property type="match status" value="1"/>
</dbReference>
<keyword evidence="10" id="KW-1185">Reference proteome</keyword>
<dbReference type="CDD" id="cd10142">
    <property type="entry name" value="HD_SAS6_N"/>
    <property type="match status" value="1"/>
</dbReference>
<feature type="coiled-coil region" evidence="6">
    <location>
        <begin position="303"/>
        <end position="337"/>
    </location>
</feature>
<evidence type="ECO:0000256" key="6">
    <source>
        <dbReference type="SAM" id="Coils"/>
    </source>
</evidence>
<dbReference type="GO" id="GO:0005813">
    <property type="term" value="C:centrosome"/>
    <property type="evidence" value="ECO:0007669"/>
    <property type="project" value="UniProtKB-SubCell"/>
</dbReference>
<dbReference type="Proteomes" id="UP000078540">
    <property type="component" value="Unassembled WGS sequence"/>
</dbReference>
<dbReference type="AlphaFoldDB" id="A0A195B149"/>
<keyword evidence="4" id="KW-0206">Cytoskeleton</keyword>
<dbReference type="GO" id="GO:0007099">
    <property type="term" value="P:centriole replication"/>
    <property type="evidence" value="ECO:0007669"/>
    <property type="project" value="TreeGrafter"/>
</dbReference>
<protein>
    <submittedName>
        <fullName evidence="9">Spindle assembly abnormal protein 6 like protein</fullName>
    </submittedName>
</protein>
<feature type="coiled-coil region" evidence="6">
    <location>
        <begin position="491"/>
        <end position="595"/>
    </location>
</feature>
<sequence>MQSTFTNFEHRNRSGQITSLEVTGDITWKRSIRRNSVDPSDGVKPERSCAITPRKRACQSQDSRMAWRPRQLRPYGALNATSPSRSNRSLATAAAAGQSDARSQNRAGKANLAGGTITADSGLQLNNVDVLYTKVQRIYVKPQHKEERQRDLRINVEIHAGISPVCRKSLCVMLSDDDDSCFLYSLFITEDDFKVLKAQQGLLVDFDNFATQLICLLEQCQVPGTSQLSKTPPKFLLLLAEESGDWNFKLVETNNFKHLCHLSLNISPASDSDLKTHMAMKIKHLKESISKQSRDAISLETTLNDLTGKLETKTKELEQLEQKYLTEKNQIQFNSSQQISIEKDRLAQARLEWQRQSEKEKMEIEQRHAETMKQLHTELAELRTQNMTYKDKQSFLEATNTEQVKQLQTLEKQLNIVERDLALLRKQNSKLDVDYHDRDQAVNSLRTKVAVLEQELKDKTVIINKHMEMLKTGKEQKQHLEDLLTERDSQLQRKQNSLKSLSDELVKANEILTKLQNELASTKSKLKLRTSIALEQERLLDSKQKEVGQLEIKMEGLVKDAKDAKSEIDNLKEQIKTLQHQLEEKEKIIKNNDNVISWLNRRLADNQSPLQSAATPAPITIPSSVPLTLPRTNKLFPNRYETRTPAPSTIQPNTLSGLPMKNPIVQNPNINQTTRTTARSMGVGVTESSVGLTTFNKSPLISSTSTPMERFNSLNKIPGNPAASTSAPAIIENNNGPAVISNGTKVKTASVGLQGGLRRAGLSDKPILPSAYFPKTLH</sequence>
<evidence type="ECO:0000256" key="7">
    <source>
        <dbReference type="SAM" id="MobiDB-lite"/>
    </source>
</evidence>
<evidence type="ECO:0000313" key="10">
    <source>
        <dbReference type="Proteomes" id="UP000078540"/>
    </source>
</evidence>
<organism evidence="9 10">
    <name type="scientific">Atta colombica</name>
    <dbReference type="NCBI Taxonomy" id="520822"/>
    <lineage>
        <taxon>Eukaryota</taxon>
        <taxon>Metazoa</taxon>
        <taxon>Ecdysozoa</taxon>
        <taxon>Arthropoda</taxon>
        <taxon>Hexapoda</taxon>
        <taxon>Insecta</taxon>
        <taxon>Pterygota</taxon>
        <taxon>Neoptera</taxon>
        <taxon>Endopterygota</taxon>
        <taxon>Hymenoptera</taxon>
        <taxon>Apocrita</taxon>
        <taxon>Aculeata</taxon>
        <taxon>Formicoidea</taxon>
        <taxon>Formicidae</taxon>
        <taxon>Myrmicinae</taxon>
        <taxon>Atta</taxon>
    </lineage>
</organism>
<evidence type="ECO:0000313" key="9">
    <source>
        <dbReference type="EMBL" id="KYM77929.1"/>
    </source>
</evidence>
<reference evidence="9 10" key="1">
    <citation type="submission" date="2015-09" db="EMBL/GenBank/DDBJ databases">
        <title>Atta colombica WGS genome.</title>
        <authorList>
            <person name="Nygaard S."/>
            <person name="Hu H."/>
            <person name="Boomsma J."/>
            <person name="Zhang G."/>
        </authorList>
    </citation>
    <scope>NUCLEOTIDE SEQUENCE [LARGE SCALE GENOMIC DNA]</scope>
    <source>
        <strain evidence="9">Treedump-2</strain>
        <tissue evidence="9">Whole body</tissue>
    </source>
</reference>
<dbReference type="PANTHER" id="PTHR44281">
    <property type="entry name" value="SPINDLE ASSEMBLY ABNORMAL PROTEIN 6 HOMOLOG"/>
    <property type="match status" value="1"/>
</dbReference>
<dbReference type="GO" id="GO:0005814">
    <property type="term" value="C:centriole"/>
    <property type="evidence" value="ECO:0007669"/>
    <property type="project" value="TreeGrafter"/>
</dbReference>
<proteinExistence type="predicted"/>
<evidence type="ECO:0000256" key="2">
    <source>
        <dbReference type="ARBA" id="ARBA00022490"/>
    </source>
</evidence>
<dbReference type="InterPro" id="IPR038558">
    <property type="entry name" value="SAS-6_N_sf"/>
</dbReference>
<feature type="region of interest" description="Disordered" evidence="7">
    <location>
        <begin position="637"/>
        <end position="660"/>
    </location>
</feature>
<keyword evidence="2" id="KW-0963">Cytoplasm</keyword>
<comment type="subcellular location">
    <subcellularLocation>
        <location evidence="1">Cytoplasm</location>
        <location evidence="1">Cytoskeleton</location>
        <location evidence="1">Microtubule organizing center</location>
        <location evidence="1">Centrosome</location>
    </subcellularLocation>
</comment>
<dbReference type="Pfam" id="PF16531">
    <property type="entry name" value="SAS-6_N"/>
    <property type="match status" value="1"/>
</dbReference>
<evidence type="ECO:0000256" key="3">
    <source>
        <dbReference type="ARBA" id="ARBA00023054"/>
    </source>
</evidence>
<evidence type="ECO:0000256" key="5">
    <source>
        <dbReference type="ARBA" id="ARBA00023306"/>
    </source>
</evidence>
<evidence type="ECO:0000256" key="4">
    <source>
        <dbReference type="ARBA" id="ARBA00023212"/>
    </source>
</evidence>
<dbReference type="InterPro" id="IPR032396">
    <property type="entry name" value="SAS-6_N"/>
</dbReference>
<feature type="domain" description="Spindle assembly abnormal protein 6 N-terminal" evidence="8">
    <location>
        <begin position="131"/>
        <end position="265"/>
    </location>
</feature>
<accession>A0A195B149</accession>
<keyword evidence="5" id="KW-0131">Cell cycle</keyword>
<name>A0A195B149_9HYME</name>
<evidence type="ECO:0000256" key="1">
    <source>
        <dbReference type="ARBA" id="ARBA00004300"/>
    </source>
</evidence>
<feature type="region of interest" description="Disordered" evidence="7">
    <location>
        <begin position="33"/>
        <end position="107"/>
    </location>
</feature>
<dbReference type="STRING" id="520822.A0A195B149"/>
<feature type="coiled-coil region" evidence="6">
    <location>
        <begin position="365"/>
        <end position="427"/>
    </location>
</feature>
<gene>
    <name evidence="9" type="ORF">ALC53_11617</name>
</gene>
<feature type="compositionally biased region" description="Polar residues" evidence="7">
    <location>
        <begin position="79"/>
        <end position="90"/>
    </location>
</feature>
<dbReference type="EMBL" id="KQ976691">
    <property type="protein sequence ID" value="KYM77929.1"/>
    <property type="molecule type" value="Genomic_DNA"/>
</dbReference>
<dbReference type="Gene3D" id="2.170.210.20">
    <property type="entry name" value="Spindle assembly abnormal protein 6, N-terminal domain"/>
    <property type="match status" value="1"/>
</dbReference>
<keyword evidence="3 6" id="KW-0175">Coiled coil</keyword>
<feature type="compositionally biased region" description="Polar residues" evidence="7">
    <location>
        <begin position="645"/>
        <end position="656"/>
    </location>
</feature>
<evidence type="ECO:0000259" key="8">
    <source>
        <dbReference type="Pfam" id="PF16531"/>
    </source>
</evidence>